<name>A0ACB7RXQ1_HYAAI</name>
<comment type="caution">
    <text evidence="1">The sequence shown here is derived from an EMBL/GenBank/DDBJ whole genome shotgun (WGS) entry which is preliminary data.</text>
</comment>
<dbReference type="Proteomes" id="UP000821845">
    <property type="component" value="Chromosome 7"/>
</dbReference>
<proteinExistence type="predicted"/>
<evidence type="ECO:0000313" key="2">
    <source>
        <dbReference type="Proteomes" id="UP000821845"/>
    </source>
</evidence>
<evidence type="ECO:0000313" key="1">
    <source>
        <dbReference type="EMBL" id="KAH6925672.1"/>
    </source>
</evidence>
<organism evidence="1 2">
    <name type="scientific">Hyalomma asiaticum</name>
    <name type="common">Tick</name>
    <dbReference type="NCBI Taxonomy" id="266040"/>
    <lineage>
        <taxon>Eukaryota</taxon>
        <taxon>Metazoa</taxon>
        <taxon>Ecdysozoa</taxon>
        <taxon>Arthropoda</taxon>
        <taxon>Chelicerata</taxon>
        <taxon>Arachnida</taxon>
        <taxon>Acari</taxon>
        <taxon>Parasitiformes</taxon>
        <taxon>Ixodida</taxon>
        <taxon>Ixodoidea</taxon>
        <taxon>Ixodidae</taxon>
        <taxon>Hyalomminae</taxon>
        <taxon>Hyalomma</taxon>
    </lineage>
</organism>
<dbReference type="EMBL" id="CM023487">
    <property type="protein sequence ID" value="KAH6925672.1"/>
    <property type="molecule type" value="Genomic_DNA"/>
</dbReference>
<protein>
    <submittedName>
        <fullName evidence="1">Uncharacterized protein</fullName>
    </submittedName>
</protein>
<sequence>MRLLWSLACRNGDDPSNATLLWGSVHVRNPGNEAAHRQGNGLVGSASDPEESTTAFLWPPRCYKKLDFGSCDSTQLKWYYYQPQIRGCKVFAYTGCDGSWNRFSSEKKCLQSCLSSTRQKQQHEPTPPCMEQQTEELVFLPELDVASMVTLGTPTVLPVRVASEEQCPSKTQHMVTEARETCRREYKRMEEKKRAEKAGQIPTISWQLPGSAEIPQGLLMPELGLGAPTLSLEGAMKVMKGGISNEAGQPSGLPQLPTLPETSPDQGKLKGATSDTKGMNEGPQEGERGLKVDVTNSLETPPSLKAIEHAAVLAKGTQASQPLGELAREPGKESVKNEIGGSASIKAPQLPLAEVPRSNFKEPLDKKGAPPQISRAHGQEVGRHEPAQRQQGAENDHHPHVILIALIKTATMSTLPEGFDQQTEGNGEPGEVPNGGPSDKLDLPQTAIK</sequence>
<gene>
    <name evidence="1" type="ORF">HPB50_008489</name>
</gene>
<accession>A0ACB7RXQ1</accession>
<keyword evidence="2" id="KW-1185">Reference proteome</keyword>
<reference evidence="1" key="1">
    <citation type="submission" date="2020-05" db="EMBL/GenBank/DDBJ databases">
        <title>Large-scale comparative analyses of tick genomes elucidate their genetic diversity and vector capacities.</title>
        <authorList>
            <person name="Jia N."/>
            <person name="Wang J."/>
            <person name="Shi W."/>
            <person name="Du L."/>
            <person name="Sun Y."/>
            <person name="Zhan W."/>
            <person name="Jiang J."/>
            <person name="Wang Q."/>
            <person name="Zhang B."/>
            <person name="Ji P."/>
            <person name="Sakyi L.B."/>
            <person name="Cui X."/>
            <person name="Yuan T."/>
            <person name="Jiang B."/>
            <person name="Yang W."/>
            <person name="Lam T.T.-Y."/>
            <person name="Chang Q."/>
            <person name="Ding S."/>
            <person name="Wang X."/>
            <person name="Zhu J."/>
            <person name="Ruan X."/>
            <person name="Zhao L."/>
            <person name="Wei J."/>
            <person name="Que T."/>
            <person name="Du C."/>
            <person name="Cheng J."/>
            <person name="Dai P."/>
            <person name="Han X."/>
            <person name="Huang E."/>
            <person name="Gao Y."/>
            <person name="Liu J."/>
            <person name="Shao H."/>
            <person name="Ye R."/>
            <person name="Li L."/>
            <person name="Wei W."/>
            <person name="Wang X."/>
            <person name="Wang C."/>
            <person name="Yang T."/>
            <person name="Huo Q."/>
            <person name="Li W."/>
            <person name="Guo W."/>
            <person name="Chen H."/>
            <person name="Zhou L."/>
            <person name="Ni X."/>
            <person name="Tian J."/>
            <person name="Zhou Y."/>
            <person name="Sheng Y."/>
            <person name="Liu T."/>
            <person name="Pan Y."/>
            <person name="Xia L."/>
            <person name="Li J."/>
            <person name="Zhao F."/>
            <person name="Cao W."/>
        </authorList>
    </citation>
    <scope>NUCLEOTIDE SEQUENCE</scope>
    <source>
        <strain evidence="1">Hyas-2018</strain>
    </source>
</reference>